<dbReference type="GO" id="GO:0016301">
    <property type="term" value="F:kinase activity"/>
    <property type="evidence" value="ECO:0007669"/>
    <property type="project" value="UniProtKB-KW"/>
</dbReference>
<feature type="binding site" evidence="1">
    <location>
        <begin position="12"/>
        <end position="19"/>
    </location>
    <ligand>
        <name>ATP</name>
        <dbReference type="ChEBI" id="CHEBI:30616"/>
    </ligand>
</feature>
<dbReference type="UniPathway" id="UPA00343"/>
<dbReference type="PANTHER" id="PTHR30605:SF0">
    <property type="entry name" value="ANHYDRO-N-ACETYLMURAMIC ACID KINASE"/>
    <property type="match status" value="1"/>
</dbReference>
<keyword evidence="1" id="KW-0547">Nucleotide-binding</keyword>
<dbReference type="Proteomes" id="UP000288259">
    <property type="component" value="Unassembled WGS sequence"/>
</dbReference>
<dbReference type="GO" id="GO:0006040">
    <property type="term" value="P:amino sugar metabolic process"/>
    <property type="evidence" value="ECO:0007669"/>
    <property type="project" value="InterPro"/>
</dbReference>
<keyword evidence="3" id="KW-1185">Reference proteome</keyword>
<protein>
    <recommendedName>
        <fullName evidence="1">Anhydro-N-acetylmuramic acid kinase</fullName>
        <ecNumber evidence="1">2.7.1.170</ecNumber>
    </recommendedName>
    <alternativeName>
        <fullName evidence="1">AnhMurNAc kinase</fullName>
    </alternativeName>
</protein>
<dbReference type="GO" id="GO:0005524">
    <property type="term" value="F:ATP binding"/>
    <property type="evidence" value="ECO:0007669"/>
    <property type="project" value="UniProtKB-UniRule"/>
</dbReference>
<comment type="pathway">
    <text evidence="1">Cell wall biogenesis; peptidoglycan recycling.</text>
</comment>
<dbReference type="PANTHER" id="PTHR30605">
    <property type="entry name" value="ANHYDRO-N-ACETYLMURAMIC ACID KINASE"/>
    <property type="match status" value="1"/>
</dbReference>
<comment type="pathway">
    <text evidence="1">Amino-sugar metabolism; 1,6-anhydro-N-acetylmuramate degradation.</text>
</comment>
<dbReference type="HAMAP" id="MF_01270">
    <property type="entry name" value="AnhMurNAc_kinase"/>
    <property type="match status" value="1"/>
</dbReference>
<gene>
    <name evidence="1" type="primary">anmK</name>
    <name evidence="2" type="ORF">CWI71_11590</name>
</gene>
<evidence type="ECO:0000313" key="2">
    <source>
        <dbReference type="EMBL" id="RUO57820.1"/>
    </source>
</evidence>
<dbReference type="InterPro" id="IPR043129">
    <property type="entry name" value="ATPase_NBD"/>
</dbReference>
<comment type="caution">
    <text evidence="2">The sequence shown here is derived from an EMBL/GenBank/DDBJ whole genome shotgun (WGS) entry which is preliminary data.</text>
</comment>
<dbReference type="AlphaFoldDB" id="A0A432YA16"/>
<dbReference type="EC" id="2.7.1.170" evidence="1"/>
<dbReference type="CDD" id="cd24050">
    <property type="entry name" value="ASKHA_NBD_ANMK"/>
    <property type="match status" value="1"/>
</dbReference>
<evidence type="ECO:0000256" key="1">
    <source>
        <dbReference type="HAMAP-Rule" id="MF_01270"/>
    </source>
</evidence>
<comment type="function">
    <text evidence="1">Catalyzes the specific phosphorylation of 1,6-anhydro-N-acetylmuramic acid (anhMurNAc) with the simultaneous cleavage of the 1,6-anhydro ring, generating MurNAc-6-P. Is required for the utilization of anhMurNAc either imported from the medium or derived from its own cell wall murein, and thus plays a role in cell wall recycling.</text>
</comment>
<evidence type="ECO:0000313" key="3">
    <source>
        <dbReference type="Proteomes" id="UP000288259"/>
    </source>
</evidence>
<organism evidence="2 3">
    <name type="scientific">Pseudidiomarina insulisalsae</name>
    <dbReference type="NCBI Taxonomy" id="575789"/>
    <lineage>
        <taxon>Bacteria</taxon>
        <taxon>Pseudomonadati</taxon>
        <taxon>Pseudomonadota</taxon>
        <taxon>Gammaproteobacteria</taxon>
        <taxon>Alteromonadales</taxon>
        <taxon>Idiomarinaceae</taxon>
        <taxon>Pseudidiomarina</taxon>
    </lineage>
</organism>
<dbReference type="GO" id="GO:0097175">
    <property type="term" value="P:1,6-anhydro-N-acetyl-beta-muramic acid catabolic process"/>
    <property type="evidence" value="ECO:0007669"/>
    <property type="project" value="UniProtKB-UniRule"/>
</dbReference>
<dbReference type="UniPathway" id="UPA00544"/>
<dbReference type="NCBIfam" id="NF007139">
    <property type="entry name" value="PRK09585.1-3"/>
    <property type="match status" value="1"/>
</dbReference>
<comment type="catalytic activity">
    <reaction evidence="1">
        <text>1,6-anhydro-N-acetyl-beta-muramate + ATP + H2O = N-acetyl-D-muramate 6-phosphate + ADP + H(+)</text>
        <dbReference type="Rhea" id="RHEA:24952"/>
        <dbReference type="ChEBI" id="CHEBI:15377"/>
        <dbReference type="ChEBI" id="CHEBI:15378"/>
        <dbReference type="ChEBI" id="CHEBI:30616"/>
        <dbReference type="ChEBI" id="CHEBI:58690"/>
        <dbReference type="ChEBI" id="CHEBI:58722"/>
        <dbReference type="ChEBI" id="CHEBI:456216"/>
        <dbReference type="EC" id="2.7.1.170"/>
    </reaction>
</comment>
<dbReference type="Gene3D" id="3.30.420.40">
    <property type="match status" value="2"/>
</dbReference>
<keyword evidence="1" id="KW-0119">Carbohydrate metabolism</keyword>
<dbReference type="GO" id="GO:0016773">
    <property type="term" value="F:phosphotransferase activity, alcohol group as acceptor"/>
    <property type="evidence" value="ECO:0007669"/>
    <property type="project" value="UniProtKB-UniRule"/>
</dbReference>
<accession>A0A432YA16</accession>
<dbReference type="SUPFAM" id="SSF53067">
    <property type="entry name" value="Actin-like ATPase domain"/>
    <property type="match status" value="1"/>
</dbReference>
<keyword evidence="1 2" id="KW-0418">Kinase</keyword>
<dbReference type="OrthoDB" id="9763949at2"/>
<dbReference type="Pfam" id="PF03702">
    <property type="entry name" value="AnmK"/>
    <property type="match status" value="1"/>
</dbReference>
<dbReference type="EMBL" id="PIPY01000014">
    <property type="protein sequence ID" value="RUO57820.1"/>
    <property type="molecule type" value="Genomic_DNA"/>
</dbReference>
<dbReference type="RefSeq" id="WP_126755434.1">
    <property type="nucleotide sequence ID" value="NZ_PIPY01000014.1"/>
</dbReference>
<proteinExistence type="inferred from homology"/>
<dbReference type="InterPro" id="IPR005338">
    <property type="entry name" value="Anhydro_N_Ac-Mur_kinase"/>
</dbReference>
<dbReference type="GO" id="GO:0009254">
    <property type="term" value="P:peptidoglycan turnover"/>
    <property type="evidence" value="ECO:0007669"/>
    <property type="project" value="UniProtKB-UniRule"/>
</dbReference>
<name>A0A432YA16_9GAMM</name>
<keyword evidence="1" id="KW-0067">ATP-binding</keyword>
<keyword evidence="1" id="KW-0808">Transferase</keyword>
<comment type="similarity">
    <text evidence="1">Belongs to the anhydro-N-acetylmuramic acid kinase family.</text>
</comment>
<sequence>MSNDLYIGLMSGTSMDGLDAVLVDFSGARPQLLRHLDTPLPDALRSELIQLCSPGHNELHRQATADRQFAELSAELVLRILQHSDVTADQVQAIGSHGQTVRHMPDALTPYTVQLGDPNTLAALTGIAVVADFRRKDMALGGQGAPLVPAFHDALFRQQLQGTNSAAVLNLGGIANITVLEQASSQVYGFDTGPANTLLDLWFRMQHPDAEHDYDKSGAFAAQGEVIDALLEAMMADPYVQQPAPKSTGREYFNYGWLEQHLKALEKWRGADIQATLAEFTARSVAQGLASGPNPVEKVFVAGGGAFNQDLMARLARNYPAASWTTVKELGIDPQHLEAMAFAWLARQFMRRQPGNLPAVTGASRATVLGGLYLP</sequence>
<reference evidence="3" key="1">
    <citation type="journal article" date="2018" name="Front. Microbiol.">
        <title>Genome-Based Analysis Reveals the Taxonomy and Diversity of the Family Idiomarinaceae.</title>
        <authorList>
            <person name="Liu Y."/>
            <person name="Lai Q."/>
            <person name="Shao Z."/>
        </authorList>
    </citation>
    <scope>NUCLEOTIDE SEQUENCE [LARGE SCALE GENOMIC DNA]</scope>
    <source>
        <strain evidence="3">CVS-6</strain>
    </source>
</reference>